<protein>
    <submittedName>
        <fullName evidence="2">Uncharacterized protein</fullName>
    </submittedName>
</protein>
<feature type="region of interest" description="Disordered" evidence="1">
    <location>
        <begin position="1"/>
        <end position="21"/>
    </location>
</feature>
<keyword evidence="2" id="KW-0614">Plasmid</keyword>
<dbReference type="KEGG" id="svl:Strvi_0151"/>
<sequence>MADPTTPPPEQEPPRGNCPCGTTEDTPAGWCGLMHHGLGCHHTDTVLVDVPRRRASPSTVAVCLRCAVRARWWLDTPAQREETYEAEILGRVLLMEDGTRNPLGHKPPHVPF</sequence>
<geneLocation type="plasmid" evidence="2 3">
    <name>pSTRVI02</name>
</geneLocation>
<dbReference type="EMBL" id="CP002996">
    <property type="protein sequence ID" value="AEM88926.1"/>
    <property type="molecule type" value="Genomic_DNA"/>
</dbReference>
<evidence type="ECO:0000256" key="1">
    <source>
        <dbReference type="SAM" id="MobiDB-lite"/>
    </source>
</evidence>
<evidence type="ECO:0000313" key="2">
    <source>
        <dbReference type="EMBL" id="AEM88926.1"/>
    </source>
</evidence>
<feature type="compositionally biased region" description="Pro residues" evidence="1">
    <location>
        <begin position="1"/>
        <end position="11"/>
    </location>
</feature>
<name>G2PHX5_STRV4</name>
<dbReference type="Proteomes" id="UP000008703">
    <property type="component" value="Plasmid pSTRVI02"/>
</dbReference>
<keyword evidence="3" id="KW-1185">Reference proteome</keyword>
<dbReference type="HOGENOM" id="CLU_2144542_0_0_11"/>
<evidence type="ECO:0000313" key="3">
    <source>
        <dbReference type="Proteomes" id="UP000008703"/>
    </source>
</evidence>
<accession>G2PHX5</accession>
<proteinExistence type="predicted"/>
<gene>
    <name evidence="2" type="ORF">Strvi_0151</name>
</gene>
<dbReference type="RefSeq" id="WP_014043861.1">
    <property type="nucleotide sequence ID" value="NC_015952.1"/>
</dbReference>
<dbReference type="AlphaFoldDB" id="G2PHX5"/>
<organism evidence="2 3">
    <name type="scientific">Streptomyces violaceusniger (strain Tu 4113)</name>
    <dbReference type="NCBI Taxonomy" id="653045"/>
    <lineage>
        <taxon>Bacteria</taxon>
        <taxon>Bacillati</taxon>
        <taxon>Actinomycetota</taxon>
        <taxon>Actinomycetes</taxon>
        <taxon>Kitasatosporales</taxon>
        <taxon>Streptomycetaceae</taxon>
        <taxon>Streptomyces</taxon>
        <taxon>Streptomyces violaceusniger group</taxon>
    </lineage>
</organism>
<reference evidence="2" key="1">
    <citation type="submission" date="2011-08" db="EMBL/GenBank/DDBJ databases">
        <title>Complete sequence of plasmid 2 of Streptomyces violaceusniger Tu 4113.</title>
        <authorList>
            <consortium name="US DOE Joint Genome Institute"/>
            <person name="Lucas S."/>
            <person name="Han J."/>
            <person name="Lapidus A."/>
            <person name="Cheng J.-F."/>
            <person name="Goodwin L."/>
            <person name="Pitluck S."/>
            <person name="Peters L."/>
            <person name="Ivanova N."/>
            <person name="Daligault H."/>
            <person name="Detter J.C."/>
            <person name="Han C."/>
            <person name="Tapia R."/>
            <person name="Land M."/>
            <person name="Hauser L."/>
            <person name="Kyrpides N."/>
            <person name="Ivanova N."/>
            <person name="Pagani I."/>
            <person name="Hagen A."/>
            <person name="Katz L."/>
            <person name="Fiedler H.-P."/>
            <person name="Keasling J."/>
            <person name="Fortman J."/>
            <person name="Woyke T."/>
        </authorList>
    </citation>
    <scope>NUCLEOTIDE SEQUENCE [LARGE SCALE GENOMIC DNA]</scope>
    <source>
        <strain evidence="2">Tu 4113</strain>
        <plasmid evidence="2">pSTRVI02</plasmid>
    </source>
</reference>